<organism evidence="1 2">
    <name type="scientific">Oryza meyeriana var. granulata</name>
    <dbReference type="NCBI Taxonomy" id="110450"/>
    <lineage>
        <taxon>Eukaryota</taxon>
        <taxon>Viridiplantae</taxon>
        <taxon>Streptophyta</taxon>
        <taxon>Embryophyta</taxon>
        <taxon>Tracheophyta</taxon>
        <taxon>Spermatophyta</taxon>
        <taxon>Magnoliopsida</taxon>
        <taxon>Liliopsida</taxon>
        <taxon>Poales</taxon>
        <taxon>Poaceae</taxon>
        <taxon>BOP clade</taxon>
        <taxon>Oryzoideae</taxon>
        <taxon>Oryzeae</taxon>
        <taxon>Oryzinae</taxon>
        <taxon>Oryza</taxon>
        <taxon>Oryza meyeriana</taxon>
    </lineage>
</organism>
<dbReference type="Proteomes" id="UP000479710">
    <property type="component" value="Unassembled WGS sequence"/>
</dbReference>
<dbReference type="EMBL" id="SPHZ02000005">
    <property type="protein sequence ID" value="KAF0917307.1"/>
    <property type="molecule type" value="Genomic_DNA"/>
</dbReference>
<accession>A0A6G1DXV8</accession>
<evidence type="ECO:0000313" key="2">
    <source>
        <dbReference type="Proteomes" id="UP000479710"/>
    </source>
</evidence>
<evidence type="ECO:0008006" key="3">
    <source>
        <dbReference type="Google" id="ProtNLM"/>
    </source>
</evidence>
<sequence length="121" mass="14653">MGTYWVRRRPSWAHQQIFRAYTYYIATFDQLTDSSVQWEMYNDVEVQHRAPQGLSILCTWDITYWLIHCRLVFDVQVEEYVIHRAMRQSKKGVPAHTLWMPCMAPWMDTWQTAQQNVHIEE</sequence>
<name>A0A6G1DXV8_9ORYZ</name>
<gene>
    <name evidence="1" type="ORF">E2562_017483</name>
</gene>
<dbReference type="OrthoDB" id="666637at2759"/>
<reference evidence="1 2" key="1">
    <citation type="submission" date="2019-11" db="EMBL/GenBank/DDBJ databases">
        <title>Whole genome sequence of Oryza granulata.</title>
        <authorList>
            <person name="Li W."/>
        </authorList>
    </citation>
    <scope>NUCLEOTIDE SEQUENCE [LARGE SCALE GENOMIC DNA]</scope>
    <source>
        <strain evidence="2">cv. Menghai</strain>
        <tissue evidence="1">Leaf</tissue>
    </source>
</reference>
<proteinExistence type="predicted"/>
<keyword evidence="2" id="KW-1185">Reference proteome</keyword>
<dbReference type="AlphaFoldDB" id="A0A6G1DXV8"/>
<evidence type="ECO:0000313" key="1">
    <source>
        <dbReference type="EMBL" id="KAF0917307.1"/>
    </source>
</evidence>
<comment type="caution">
    <text evidence="1">The sequence shown here is derived from an EMBL/GenBank/DDBJ whole genome shotgun (WGS) entry which is preliminary data.</text>
</comment>
<protein>
    <recommendedName>
        <fullName evidence="3">Aminotransferase-like plant mobile domain-containing protein</fullName>
    </recommendedName>
</protein>